<dbReference type="PROSITE" id="PS51257">
    <property type="entry name" value="PROKAR_LIPOPROTEIN"/>
    <property type="match status" value="1"/>
</dbReference>
<evidence type="ECO:0000313" key="2">
    <source>
        <dbReference type="EMBL" id="WNF21044.1"/>
    </source>
</evidence>
<evidence type="ECO:0000313" key="3">
    <source>
        <dbReference type="Proteomes" id="UP001303324"/>
    </source>
</evidence>
<name>A0ABY9VCW6_9BACI</name>
<evidence type="ECO:0008006" key="4">
    <source>
        <dbReference type="Google" id="ProtNLM"/>
    </source>
</evidence>
<evidence type="ECO:0000256" key="1">
    <source>
        <dbReference type="SAM" id="MobiDB-lite"/>
    </source>
</evidence>
<dbReference type="EMBL" id="CP134494">
    <property type="protein sequence ID" value="WNF21044.1"/>
    <property type="molecule type" value="Genomic_DNA"/>
</dbReference>
<keyword evidence="3" id="KW-1185">Reference proteome</keyword>
<organism evidence="2 3">
    <name type="scientific">Mesobacillus jeotgali</name>
    <dbReference type="NCBI Taxonomy" id="129985"/>
    <lineage>
        <taxon>Bacteria</taxon>
        <taxon>Bacillati</taxon>
        <taxon>Bacillota</taxon>
        <taxon>Bacilli</taxon>
        <taxon>Bacillales</taxon>
        <taxon>Bacillaceae</taxon>
        <taxon>Mesobacillus</taxon>
    </lineage>
</organism>
<accession>A0ABY9VCW6</accession>
<feature type="region of interest" description="Disordered" evidence="1">
    <location>
        <begin position="30"/>
        <end position="55"/>
    </location>
</feature>
<protein>
    <recommendedName>
        <fullName evidence="4">Lipoprotein</fullName>
    </recommendedName>
</protein>
<gene>
    <name evidence="2" type="ORF">RH061_12610</name>
</gene>
<dbReference type="RefSeq" id="WP_311070616.1">
    <property type="nucleotide sequence ID" value="NZ_CP134494.1"/>
</dbReference>
<reference evidence="2 3" key="1">
    <citation type="submission" date="2023-09" db="EMBL/GenBank/DDBJ databases">
        <title>Microbial mechanism of fulvic acid promoting antimony reduction mineralization in rice fields.</title>
        <authorList>
            <person name="Chen G."/>
            <person name="Lan J."/>
        </authorList>
    </citation>
    <scope>NUCLEOTIDE SEQUENCE [LARGE SCALE GENOMIC DNA]</scope>
    <source>
        <strain evidence="2 3">PS1</strain>
    </source>
</reference>
<sequence length="169" mass="18997">MSLQLNKWLIPASLAIVLITGCKSNEAEQGVKEIEEETKNAAEETEEKSKEAVEKVKAEAPGIIQNMKDTYKESEQEVKDNTLQAGDMATVKKDAYLALTPEAYDELYQLIEINDIEGVDKIVQDHKVEEIKQGSEAEILERDIRRTKVKLKDSGEEGYLPTTMLEPVE</sequence>
<proteinExistence type="predicted"/>
<dbReference type="Proteomes" id="UP001303324">
    <property type="component" value="Chromosome"/>
</dbReference>